<accession>Q7MEM6</accession>
<organism evidence="2 3">
    <name type="scientific">Vibrio vulnificus (strain YJ016)</name>
    <dbReference type="NCBI Taxonomy" id="196600"/>
    <lineage>
        <taxon>Bacteria</taxon>
        <taxon>Pseudomonadati</taxon>
        <taxon>Pseudomonadota</taxon>
        <taxon>Gammaproteobacteria</taxon>
        <taxon>Vibrionales</taxon>
        <taxon>Vibrionaceae</taxon>
        <taxon>Vibrio</taxon>
    </lineage>
</organism>
<gene>
    <name evidence="2" type="ordered locus">VVA0644</name>
</gene>
<dbReference type="Proteomes" id="UP000002675">
    <property type="component" value="Chromosome II"/>
</dbReference>
<evidence type="ECO:0000256" key="1">
    <source>
        <dbReference type="SAM" id="SignalP"/>
    </source>
</evidence>
<feature type="chain" id="PRO_5004291213" evidence="1">
    <location>
        <begin position="26"/>
        <end position="665"/>
    </location>
</feature>
<dbReference type="Pfam" id="PF11854">
    <property type="entry name" value="MtrB_PioB"/>
    <property type="match status" value="1"/>
</dbReference>
<evidence type="ECO:0000313" key="2">
    <source>
        <dbReference type="EMBL" id="BAC96670.1"/>
    </source>
</evidence>
<dbReference type="KEGG" id="vvy:VVA0644"/>
<dbReference type="STRING" id="672.VV93_v1c36420"/>
<feature type="signal peptide" evidence="1">
    <location>
        <begin position="1"/>
        <end position="25"/>
    </location>
</feature>
<dbReference type="PATRIC" id="fig|196600.6.peg.3838"/>
<dbReference type="RefSeq" id="WP_011151989.1">
    <property type="nucleotide sequence ID" value="NC_005140.1"/>
</dbReference>
<keyword evidence="1" id="KW-0732">Signal</keyword>
<evidence type="ECO:0000313" key="3">
    <source>
        <dbReference type="Proteomes" id="UP000002675"/>
    </source>
</evidence>
<dbReference type="HOGENOM" id="CLU_024976_0_0_6"/>
<protein>
    <submittedName>
        <fullName evidence="2">Outer membrane protein</fullName>
    </submittedName>
</protein>
<dbReference type="InterPro" id="IPR020016">
    <property type="entry name" value="Decahaem-assoc_OM_MtrB/PioB"/>
</dbReference>
<name>Q7MEM6_VIBVY</name>
<reference evidence="2 3" key="1">
    <citation type="journal article" date="2003" name="Genome Res.">
        <title>Comparative genome analysis of Vibrio vulnificus, a marine pathogen.</title>
        <authorList>
            <person name="Chen C.Y."/>
            <person name="Wu K.M."/>
            <person name="Chang Y.C."/>
            <person name="Chang C.H."/>
            <person name="Tsai H.C."/>
            <person name="Liao T.L."/>
            <person name="Liu Y.M."/>
            <person name="Chen H.J."/>
            <person name="Shen A.B."/>
            <person name="Li J.C."/>
            <person name="Su T.L."/>
            <person name="Shao C.P."/>
            <person name="Lee C.T."/>
            <person name="Hor L.I."/>
            <person name="Tsai S.F."/>
        </authorList>
    </citation>
    <scope>NUCLEOTIDE SEQUENCE [LARGE SCALE GENOMIC DNA]</scope>
    <source>
        <strain evidence="2 3">YJ016</strain>
    </source>
</reference>
<dbReference type="NCBIfam" id="TIGR03509">
    <property type="entry name" value="OMP_MtrB_PioB"/>
    <property type="match status" value="1"/>
</dbReference>
<dbReference type="eggNOG" id="COG2067">
    <property type="taxonomic scope" value="Bacteria"/>
</dbReference>
<proteinExistence type="predicted"/>
<dbReference type="EMBL" id="BA000038">
    <property type="protein sequence ID" value="BAC96670.1"/>
    <property type="molecule type" value="Genomic_DNA"/>
</dbReference>
<dbReference type="AlphaFoldDB" id="Q7MEM6"/>
<sequence>MNVSPLWAAIVAALAIPALAIPALADDYALQQASEADTSRWSCEPCESDGKWIGEISFGLGYQNNDGASRFNNWVPPIWSSNDPGKGVGSSFNTDLSRYDEDGFYSKLKIEDLGLKRFLMQLDVGQYDGLRFQGRYRESPYYWNGALLSAYSGENNVQTAGELATFEKGVKRETLNLSLALTPHSPWKPHVAVQHERKKGTVTAYTSSIPAYGNVPGYLPKVVDYETLNTAAGVSYIEEKWNADISYQGAFFRQKYSALYYGEQANPYANQLAYEPENDFHQLSLSGNYQLEEQSLNGRLLLSRATSEGGMNPFPQSPVTTDSFHGRVDTVQIDANYHNRLSRSTSLKLGLDYRDRDDRSDRQVVIGQTRKEYDRNAFKFDAKLGHRYSRSLRLNVGYEYRADKRQYAVREETNEHTFYLGTVYRPEADWRMGGKLSYQTRDGSKWTQTSADAPHLRQFYLADRERLELRGDASYDLADNAQFTAIAWLADERYPQPDIGRSEGQDYGYDLGVSFYLEDDTTGHLFFNQQFIRFEQQHANSAAPGWNRYETETKDSVTTVGFGFKRQNLLEKKLSLSLDYSYNHGRGQTNTTGAGYSYPDVDSVTHRLEFIGDYRVAENQSVILNLRFEDFNEADYLFDAETANMGRVEQDYNGFFAMLSWEFRH</sequence>
<dbReference type="SUPFAM" id="SSF56935">
    <property type="entry name" value="Porins"/>
    <property type="match status" value="2"/>
</dbReference>